<proteinExistence type="predicted"/>
<accession>A0ABU0U5E5</accession>
<gene>
    <name evidence="1" type="ORF">QE382_002157</name>
</gene>
<dbReference type="EMBL" id="JAUTBA010000001">
    <property type="protein sequence ID" value="MDQ1150173.1"/>
    <property type="molecule type" value="Genomic_DNA"/>
</dbReference>
<reference evidence="1 2" key="1">
    <citation type="submission" date="2023-07" db="EMBL/GenBank/DDBJ databases">
        <title>Functional and genomic diversity of the sorghum phyllosphere microbiome.</title>
        <authorList>
            <person name="Shade A."/>
        </authorList>
    </citation>
    <scope>NUCLEOTIDE SEQUENCE [LARGE SCALE GENOMIC DNA]</scope>
    <source>
        <strain evidence="1 2">SORGH_AS_0892</strain>
    </source>
</reference>
<sequence>MKTLNEFETIEEIDLEEYLGSKPVEIDEELCHHISHGYVASNYVGYISEGYYIDQQGEAAASFDDGESRERYTYMTVASYPDGTYWYLGVLPDLNRHSDDD</sequence>
<name>A0ABU0U5E5_9SPHI</name>
<protein>
    <submittedName>
        <fullName evidence="1">Uncharacterized protein</fullName>
    </submittedName>
</protein>
<dbReference type="RefSeq" id="WP_307185867.1">
    <property type="nucleotide sequence ID" value="NZ_JAUTBA010000001.1"/>
</dbReference>
<comment type="caution">
    <text evidence="1">The sequence shown here is derived from an EMBL/GenBank/DDBJ whole genome shotgun (WGS) entry which is preliminary data.</text>
</comment>
<evidence type="ECO:0000313" key="1">
    <source>
        <dbReference type="EMBL" id="MDQ1150173.1"/>
    </source>
</evidence>
<organism evidence="1 2">
    <name type="scientific">Sphingobacterium zeae</name>
    <dbReference type="NCBI Taxonomy" id="1776859"/>
    <lineage>
        <taxon>Bacteria</taxon>
        <taxon>Pseudomonadati</taxon>
        <taxon>Bacteroidota</taxon>
        <taxon>Sphingobacteriia</taxon>
        <taxon>Sphingobacteriales</taxon>
        <taxon>Sphingobacteriaceae</taxon>
        <taxon>Sphingobacterium</taxon>
    </lineage>
</organism>
<dbReference type="Proteomes" id="UP001244640">
    <property type="component" value="Unassembled WGS sequence"/>
</dbReference>
<evidence type="ECO:0000313" key="2">
    <source>
        <dbReference type="Proteomes" id="UP001244640"/>
    </source>
</evidence>
<keyword evidence="2" id="KW-1185">Reference proteome</keyword>